<organism evidence="2 3">
    <name type="scientific">Clostridium kluyveri</name>
    <dbReference type="NCBI Taxonomy" id="1534"/>
    <lineage>
        <taxon>Bacteria</taxon>
        <taxon>Bacillati</taxon>
        <taxon>Bacillota</taxon>
        <taxon>Clostridia</taxon>
        <taxon>Eubacteriales</taxon>
        <taxon>Clostridiaceae</taxon>
        <taxon>Clostridium</taxon>
    </lineage>
</organism>
<dbReference type="AlphaFoldDB" id="A0A1L5F670"/>
<keyword evidence="1" id="KW-0812">Transmembrane</keyword>
<dbReference type="OrthoDB" id="1923269at2"/>
<dbReference type="SUPFAM" id="SSF54523">
    <property type="entry name" value="Pili subunits"/>
    <property type="match status" value="1"/>
</dbReference>
<evidence type="ECO:0000313" key="2">
    <source>
        <dbReference type="EMBL" id="APM38494.1"/>
    </source>
</evidence>
<dbReference type="RefSeq" id="WP_073538164.1">
    <property type="nucleotide sequence ID" value="NZ_CP018335.1"/>
</dbReference>
<dbReference type="InterPro" id="IPR045584">
    <property type="entry name" value="Pilin-like"/>
</dbReference>
<feature type="transmembrane region" description="Helical" evidence="1">
    <location>
        <begin position="6"/>
        <end position="30"/>
    </location>
</feature>
<evidence type="ECO:0000313" key="3">
    <source>
        <dbReference type="Proteomes" id="UP000184604"/>
    </source>
</evidence>
<dbReference type="InterPro" id="IPR012902">
    <property type="entry name" value="N_methyl_site"/>
</dbReference>
<keyword evidence="1" id="KW-1133">Transmembrane helix</keyword>
<protein>
    <submittedName>
        <fullName evidence="2">Prepilin-type N-terminal cleavage/methylation domain-containing protein</fullName>
    </submittedName>
</protein>
<keyword evidence="1" id="KW-0472">Membrane</keyword>
<reference evidence="2 3" key="1">
    <citation type="submission" date="2016-12" db="EMBL/GenBank/DDBJ databases">
        <title>Complete genome sequence of Clostridium kluyveri JZZ isolated from the pit mud of a Chinese flavor liquor-making factory.</title>
        <authorList>
            <person name="Wang Y."/>
        </authorList>
    </citation>
    <scope>NUCLEOTIDE SEQUENCE [LARGE SCALE GENOMIC DNA]</scope>
    <source>
        <strain evidence="2 3">JZZ</strain>
    </source>
</reference>
<name>A0A1L5F670_CLOKL</name>
<dbReference type="EMBL" id="CP018335">
    <property type="protein sequence ID" value="APM38494.1"/>
    <property type="molecule type" value="Genomic_DNA"/>
</dbReference>
<proteinExistence type="predicted"/>
<dbReference type="NCBIfam" id="TIGR02532">
    <property type="entry name" value="IV_pilin_GFxxxE"/>
    <property type="match status" value="1"/>
</dbReference>
<gene>
    <name evidence="2" type="ORF">BS101_06950</name>
</gene>
<accession>A0A1L5F670</accession>
<sequence>MKSTGFTYIEVMMAITIFLVLSALAVRLNITANKNMNMQIQKQNVMMEAQKCLEEYKNNPENYQNTNSQLTFKKNPIENDLFEIIITDNSSGEEILKSYFFEK</sequence>
<dbReference type="Proteomes" id="UP000184604">
    <property type="component" value="Chromosome"/>
</dbReference>
<evidence type="ECO:0000256" key="1">
    <source>
        <dbReference type="SAM" id="Phobius"/>
    </source>
</evidence>